<keyword evidence="3" id="KW-1185">Reference proteome</keyword>
<reference evidence="2 3" key="1">
    <citation type="submission" date="2019-02" db="EMBL/GenBank/DDBJ databases">
        <title>Deep-cultivation of Planctomycetes and their phenomic and genomic characterization uncovers novel biology.</title>
        <authorList>
            <person name="Wiegand S."/>
            <person name="Jogler M."/>
            <person name="Boedeker C."/>
            <person name="Pinto D."/>
            <person name="Vollmers J."/>
            <person name="Rivas-Marin E."/>
            <person name="Kohn T."/>
            <person name="Peeters S.H."/>
            <person name="Heuer A."/>
            <person name="Rast P."/>
            <person name="Oberbeckmann S."/>
            <person name="Bunk B."/>
            <person name="Jeske O."/>
            <person name="Meyerdierks A."/>
            <person name="Storesund J.E."/>
            <person name="Kallscheuer N."/>
            <person name="Luecker S."/>
            <person name="Lage O.M."/>
            <person name="Pohl T."/>
            <person name="Merkel B.J."/>
            <person name="Hornburger P."/>
            <person name="Mueller R.-W."/>
            <person name="Bruemmer F."/>
            <person name="Labrenz M."/>
            <person name="Spormann A.M."/>
            <person name="Op Den Camp H."/>
            <person name="Overmann J."/>
            <person name="Amann R."/>
            <person name="Jetten M.S.M."/>
            <person name="Mascher T."/>
            <person name="Medema M.H."/>
            <person name="Devos D.P."/>
            <person name="Kaster A.-K."/>
            <person name="Ovreas L."/>
            <person name="Rohde M."/>
            <person name="Galperin M.Y."/>
            <person name="Jogler C."/>
        </authorList>
    </citation>
    <scope>NUCLEOTIDE SEQUENCE [LARGE SCALE GENOMIC DNA]</scope>
    <source>
        <strain evidence="2 3">Pla100</strain>
    </source>
</reference>
<dbReference type="AlphaFoldDB" id="A0A5C6AD16"/>
<evidence type="ECO:0000313" key="3">
    <source>
        <dbReference type="Proteomes" id="UP000316213"/>
    </source>
</evidence>
<evidence type="ECO:0000313" key="2">
    <source>
        <dbReference type="EMBL" id="TWT97509.1"/>
    </source>
</evidence>
<gene>
    <name evidence="2" type="ORF">Pla100_26630</name>
</gene>
<dbReference type="Gene3D" id="3.40.50.2300">
    <property type="match status" value="1"/>
</dbReference>
<evidence type="ECO:0000256" key="1">
    <source>
        <dbReference type="SAM" id="MobiDB-lite"/>
    </source>
</evidence>
<evidence type="ECO:0008006" key="4">
    <source>
        <dbReference type="Google" id="ProtNLM"/>
    </source>
</evidence>
<organism evidence="2 3">
    <name type="scientific">Neorhodopirellula pilleata</name>
    <dbReference type="NCBI Taxonomy" id="2714738"/>
    <lineage>
        <taxon>Bacteria</taxon>
        <taxon>Pseudomonadati</taxon>
        <taxon>Planctomycetota</taxon>
        <taxon>Planctomycetia</taxon>
        <taxon>Pirellulales</taxon>
        <taxon>Pirellulaceae</taxon>
        <taxon>Neorhodopirellula</taxon>
    </lineage>
</organism>
<proteinExistence type="predicted"/>
<comment type="caution">
    <text evidence="2">The sequence shown here is derived from an EMBL/GenBank/DDBJ whole genome shotgun (WGS) entry which is preliminary data.</text>
</comment>
<accession>A0A5C6AD16</accession>
<dbReference type="SUPFAM" id="SSF52172">
    <property type="entry name" value="CheY-like"/>
    <property type="match status" value="1"/>
</dbReference>
<sequence length="223" mass="23771">MKPNATSQAAFKNGATVVVADAKPLSLLATAGVLHHGGMRCLCARTVDAVYKACGISPTTIFPSPEPLATPETNIQRMTNELIDLVDDAARGGIRVDEGDRGLPPTVNPTPVSGTPTGPMDADNRNIDLIVWDVGDDAPGVLDALAQIRQTHPDLPAILLAEYQWAGLEKKTESLSASTRCLFKPIDPSALLAVAEQLLWMPALQSIHRNRGSRPSRPGWVTL</sequence>
<protein>
    <recommendedName>
        <fullName evidence="4">Response regulatory domain-containing protein</fullName>
    </recommendedName>
</protein>
<dbReference type="EMBL" id="SJPM01000004">
    <property type="protein sequence ID" value="TWT97509.1"/>
    <property type="molecule type" value="Genomic_DNA"/>
</dbReference>
<dbReference type="Proteomes" id="UP000316213">
    <property type="component" value="Unassembled WGS sequence"/>
</dbReference>
<name>A0A5C6AD16_9BACT</name>
<dbReference type="InterPro" id="IPR011006">
    <property type="entry name" value="CheY-like_superfamily"/>
</dbReference>
<feature type="region of interest" description="Disordered" evidence="1">
    <location>
        <begin position="96"/>
        <end position="120"/>
    </location>
</feature>